<feature type="region of interest" description="Disordered" evidence="1">
    <location>
        <begin position="72"/>
        <end position="95"/>
    </location>
</feature>
<reference evidence="3 4" key="1">
    <citation type="submission" date="2020-08" db="EMBL/GenBank/DDBJ databases">
        <title>Genome sequence of Nocardioides mesophilus KACC 16243T.</title>
        <authorList>
            <person name="Hyun D.-W."/>
            <person name="Bae J.-W."/>
        </authorList>
    </citation>
    <scope>NUCLEOTIDE SEQUENCE [LARGE SCALE GENOMIC DNA]</scope>
    <source>
        <strain evidence="3 4">KACC 16243</strain>
    </source>
</reference>
<dbReference type="Proteomes" id="UP000515947">
    <property type="component" value="Chromosome"/>
</dbReference>
<evidence type="ECO:0000313" key="3">
    <source>
        <dbReference type="EMBL" id="QNN53899.1"/>
    </source>
</evidence>
<keyword evidence="4" id="KW-1185">Reference proteome</keyword>
<dbReference type="Gene3D" id="3.10.129.10">
    <property type="entry name" value="Hotdog Thioesterase"/>
    <property type="match status" value="2"/>
</dbReference>
<feature type="domain" description="FAS1-like dehydratase" evidence="2">
    <location>
        <begin position="84"/>
        <end position="147"/>
    </location>
</feature>
<dbReference type="PANTHER" id="PTHR28152">
    <property type="entry name" value="HYDROXYACYL-THIOESTER DEHYDRATASE TYPE 2, MITOCHONDRIAL"/>
    <property type="match status" value="1"/>
</dbReference>
<name>A0A7G9RE74_9ACTN</name>
<dbReference type="PANTHER" id="PTHR28152:SF1">
    <property type="entry name" value="HYDROXYACYL-THIOESTER DEHYDRATASE TYPE 2, MITOCHONDRIAL"/>
    <property type="match status" value="1"/>
</dbReference>
<dbReference type="InterPro" id="IPR039569">
    <property type="entry name" value="FAS1-like_DH_region"/>
</dbReference>
<dbReference type="RefSeq" id="WP_187579743.1">
    <property type="nucleotide sequence ID" value="NZ_CP060713.1"/>
</dbReference>
<dbReference type="InterPro" id="IPR029069">
    <property type="entry name" value="HotDog_dom_sf"/>
</dbReference>
<protein>
    <submittedName>
        <fullName evidence="3">MaoC family dehydratase N-terminal domain-containing protein</fullName>
    </submittedName>
</protein>
<evidence type="ECO:0000313" key="4">
    <source>
        <dbReference type="Proteomes" id="UP000515947"/>
    </source>
</evidence>
<sequence>MAGSELPDPTGPTGPTGPADTDPEAVAVRAETLVPEPAEALAGLLDIDPVPDGLLPPLWHWVYLLERRPQRDLGPDGHPVSGIPAPPGPGRRRMFAGGRVETRRPLVLGRPAERRTRVLSTTEKQGRTGPLTFVTVRSEISQDGAVAVVDEQDIVYRSPGAALPAAATGAVPPPDRPRLVLEVDEALLFRFSALTYNAHRIHYDRGFVAHEGYADLVVHGPLQALMMGELFRRNGVDLVGRRYAYRLVAPMIGPQPLTVAAAEAGLDTASPEAEAFSAAGAVTARSRLEPAS</sequence>
<dbReference type="KEGG" id="nmes:H9L09_05790"/>
<feature type="region of interest" description="Disordered" evidence="1">
    <location>
        <begin position="1"/>
        <end position="23"/>
    </location>
</feature>
<dbReference type="SUPFAM" id="SSF54637">
    <property type="entry name" value="Thioesterase/thiol ester dehydrase-isomerase"/>
    <property type="match status" value="1"/>
</dbReference>
<organism evidence="3 4">
    <name type="scientific">Nocardioides mesophilus</name>
    <dbReference type="NCBI Taxonomy" id="433659"/>
    <lineage>
        <taxon>Bacteria</taxon>
        <taxon>Bacillati</taxon>
        <taxon>Actinomycetota</taxon>
        <taxon>Actinomycetes</taxon>
        <taxon>Propionibacteriales</taxon>
        <taxon>Nocardioidaceae</taxon>
        <taxon>Nocardioides</taxon>
    </lineage>
</organism>
<proteinExistence type="predicted"/>
<feature type="compositionally biased region" description="Low complexity" evidence="1">
    <location>
        <begin position="7"/>
        <end position="20"/>
    </location>
</feature>
<gene>
    <name evidence="3" type="ORF">H9L09_05790</name>
</gene>
<dbReference type="InterPro" id="IPR052741">
    <property type="entry name" value="Mitochondrial_HTD2"/>
</dbReference>
<dbReference type="GO" id="GO:0019171">
    <property type="term" value="F:(3R)-hydroxyacyl-[acyl-carrier-protein] dehydratase activity"/>
    <property type="evidence" value="ECO:0007669"/>
    <property type="project" value="TreeGrafter"/>
</dbReference>
<dbReference type="EMBL" id="CP060713">
    <property type="protein sequence ID" value="QNN53899.1"/>
    <property type="molecule type" value="Genomic_DNA"/>
</dbReference>
<evidence type="ECO:0000256" key="1">
    <source>
        <dbReference type="SAM" id="MobiDB-lite"/>
    </source>
</evidence>
<evidence type="ECO:0000259" key="2">
    <source>
        <dbReference type="Pfam" id="PF13452"/>
    </source>
</evidence>
<dbReference type="AlphaFoldDB" id="A0A7G9RE74"/>
<accession>A0A7G9RE74</accession>
<dbReference type="Pfam" id="PF13452">
    <property type="entry name" value="FAS1_DH_region"/>
    <property type="match status" value="1"/>
</dbReference>